<accession>A0A0W0VZS5</accession>
<reference evidence="2 3" key="1">
    <citation type="submission" date="2015-11" db="EMBL/GenBank/DDBJ databases">
        <title>Genomic analysis of 38 Legionella species identifies large and diverse effector repertoires.</title>
        <authorList>
            <person name="Burstein D."/>
            <person name="Amaro F."/>
            <person name="Zusman T."/>
            <person name="Lifshitz Z."/>
            <person name="Cohen O."/>
            <person name="Gilbert J.A."/>
            <person name="Pupko T."/>
            <person name="Shuman H.A."/>
            <person name="Segal G."/>
        </authorList>
    </citation>
    <scope>NUCLEOTIDE SEQUENCE [LARGE SCALE GENOMIC DNA]</scope>
    <source>
        <strain evidence="2 3">PX-1-G2-E2</strain>
    </source>
</reference>
<name>A0A0W0VZS5_9GAMM</name>
<proteinExistence type="predicted"/>
<dbReference type="Gene3D" id="2.40.160.160">
    <property type="entry name" value="Inverse autotransporter, beta-domain"/>
    <property type="match status" value="1"/>
</dbReference>
<dbReference type="AlphaFoldDB" id="A0A0W0VZS5"/>
<feature type="signal peptide" evidence="1">
    <location>
        <begin position="1"/>
        <end position="19"/>
    </location>
</feature>
<dbReference type="InterPro" id="IPR038177">
    <property type="entry name" value="IAT_beta_sf"/>
</dbReference>
<protein>
    <recommendedName>
        <fullName evidence="4">Inverse autotransporter beta-domain domain-containing protein</fullName>
    </recommendedName>
</protein>
<gene>
    <name evidence="2" type="ORF">Lmac_2168</name>
</gene>
<evidence type="ECO:0000313" key="3">
    <source>
        <dbReference type="Proteomes" id="UP000054908"/>
    </source>
</evidence>
<dbReference type="EMBL" id="LNYL01000045">
    <property type="protein sequence ID" value="KTD25190.1"/>
    <property type="molecule type" value="Genomic_DNA"/>
</dbReference>
<keyword evidence="1" id="KW-0732">Signal</keyword>
<dbReference type="OrthoDB" id="5647610at2"/>
<keyword evidence="3" id="KW-1185">Reference proteome</keyword>
<dbReference type="STRING" id="466.Lmac_2168"/>
<feature type="chain" id="PRO_5006915204" description="Inverse autotransporter beta-domain domain-containing protein" evidence="1">
    <location>
        <begin position="20"/>
        <end position="667"/>
    </location>
</feature>
<dbReference type="PATRIC" id="fig|466.6.peg.2304"/>
<organism evidence="2 3">
    <name type="scientific">Legionella maceachernii</name>
    <dbReference type="NCBI Taxonomy" id="466"/>
    <lineage>
        <taxon>Bacteria</taxon>
        <taxon>Pseudomonadati</taxon>
        <taxon>Pseudomonadota</taxon>
        <taxon>Gammaproteobacteria</taxon>
        <taxon>Legionellales</taxon>
        <taxon>Legionellaceae</taxon>
        <taxon>Legionella</taxon>
    </lineage>
</organism>
<dbReference type="Proteomes" id="UP000054908">
    <property type="component" value="Unassembled WGS sequence"/>
</dbReference>
<evidence type="ECO:0008006" key="4">
    <source>
        <dbReference type="Google" id="ProtNLM"/>
    </source>
</evidence>
<evidence type="ECO:0000313" key="2">
    <source>
        <dbReference type="EMBL" id="KTD25190.1"/>
    </source>
</evidence>
<comment type="caution">
    <text evidence="2">The sequence shown here is derived from an EMBL/GenBank/DDBJ whole genome shotgun (WGS) entry which is preliminary data.</text>
</comment>
<evidence type="ECO:0000256" key="1">
    <source>
        <dbReference type="SAM" id="SignalP"/>
    </source>
</evidence>
<sequence length="667" mass="73319">MKYLVLLALSSFLCTGTFAEKVNLNLPARLLASGTTGTTTGFNGDFMWPLYTNQRGFIYTNAQSKYMRDQSWFTGISAGTRQVLNAQHVLGAYLFFDTNTTKNKKNYWSINPGIEGIYSHWDWHVNGYLPANKRHSALKSAWADELGDVRYVKFSGHKQFDHLFVDTEIAGKGVDAELGYLFSENQLRLALGGYYFDFHDLGHMNGIIGTVEYPLNQRITLLLQDSYDNVRRNTCMFSVRLRFGEIPSTRGIETRLLEPIRRNLATIDNGTSIPNERGWLDNGQSLVEKDHLWFFKPGGERYLVTKELENCTAEHPCDNTQLTQAVVDNISALDPTSDLYLASGIYVLDPGASERISMNPGQAIEGREDGYLLPALEDKFKPLLIGGLDMNGDNLLADVAIDKSVDENLFRSFTAEFSPSNVPQSSQTVALTIRRNNHIIREITIGRPNDSNGYITGISVAGAREAGIAFTRIFVGNNNVRKLTGVEVTRMGSVDIDGSFITVRANSDPNSAAQTIATGVEVNSNSTLWFLRSELDIGGNFANQSSLASDVTAQGIWVKDFSRSIVNRSAFFIKATNANRQLGLNASATAIGINNATNPGLINPAVSAVDNNIGERGGFNVESIASFGVASAWGILQPVNASSIVQRNNRFNVRRTGTRQVGQNVGP</sequence>
<dbReference type="RefSeq" id="WP_133140972.1">
    <property type="nucleotide sequence ID" value="NZ_CAAAIB010000005.1"/>
</dbReference>